<dbReference type="InterPro" id="IPR015424">
    <property type="entry name" value="PyrdxlP-dep_Trfase"/>
</dbReference>
<dbReference type="PANTHER" id="PTHR43799:SF1">
    <property type="entry name" value="ASPARTATE AMINOTRANSFERASE"/>
    <property type="match status" value="1"/>
</dbReference>
<dbReference type="SUPFAM" id="SSF53383">
    <property type="entry name" value="PLP-dependent transferases"/>
    <property type="match status" value="1"/>
</dbReference>
<keyword evidence="2" id="KW-0645">Protease</keyword>
<dbReference type="Proteomes" id="UP000245368">
    <property type="component" value="Chromosome"/>
</dbReference>
<dbReference type="PANTHER" id="PTHR43799">
    <property type="entry name" value="AMINOTRANSFERASE, PUTATIVE-RELATED"/>
    <property type="match status" value="1"/>
</dbReference>
<gene>
    <name evidence="2" type="ORF">DKM44_10740</name>
</gene>
<dbReference type="CDD" id="cd00609">
    <property type="entry name" value="AAT_like"/>
    <property type="match status" value="1"/>
</dbReference>
<dbReference type="OrthoDB" id="9802328at2"/>
<dbReference type="KEGG" id="dez:DKM44_10740"/>
<protein>
    <submittedName>
        <fullName evidence="2">Aminopeptidase</fullName>
    </submittedName>
</protein>
<accession>A0A2Z3JI13</accession>
<keyword evidence="2" id="KW-0378">Hydrolase</keyword>
<dbReference type="GO" id="GO:0004069">
    <property type="term" value="F:L-aspartate:2-oxoglutarate aminotransferase activity"/>
    <property type="evidence" value="ECO:0007669"/>
    <property type="project" value="InterPro"/>
</dbReference>
<keyword evidence="3" id="KW-1185">Reference proteome</keyword>
<dbReference type="Gene3D" id="3.90.1150.10">
    <property type="entry name" value="Aspartate Aminotransferase, domain 1"/>
    <property type="match status" value="1"/>
</dbReference>
<feature type="region of interest" description="Disordered" evidence="1">
    <location>
        <begin position="369"/>
        <end position="388"/>
    </location>
</feature>
<name>A0A2Z3JI13_9DEIO</name>
<dbReference type="InterPro" id="IPR015421">
    <property type="entry name" value="PyrdxlP-dep_Trfase_major"/>
</dbReference>
<reference evidence="2 3" key="1">
    <citation type="submission" date="2018-05" db="EMBL/GenBank/DDBJ databases">
        <title>Complete Genome Sequence of Deinococcus sp. strain 17bor-2.</title>
        <authorList>
            <person name="Srinivasan S."/>
        </authorList>
    </citation>
    <scope>NUCLEOTIDE SEQUENCE [LARGE SCALE GENOMIC DNA]</scope>
    <source>
        <strain evidence="2 3">17bor-2</strain>
    </source>
</reference>
<evidence type="ECO:0000313" key="3">
    <source>
        <dbReference type="Proteomes" id="UP000245368"/>
    </source>
</evidence>
<dbReference type="InterPro" id="IPR015422">
    <property type="entry name" value="PyrdxlP-dep_Trfase_small"/>
</dbReference>
<sequence length="423" mass="45945">MTVRDLPSREAYDALKAQNLKLNMQRGQPSDADFDLSNGLLGILGEHDYLAGKLDTRNYPGGVQGLPEARELFGEYLDVPAAQVLVWNNASLELQAFALTTALLHGLRGSPELWVRLAGKPKMIVTVPGYDRHFLLLETLGFELLSVEMQDDGPDLDAVERLAADATVKGMLFVPTYSNPGGETVSAEKARRLAGLKAAAPDFTIFADDAYRVHHLFENDRHEAVNLIRLCAEAGHPDRAVVFASTSKITFAGAGLGFMASSEANVAYFSKFLSAQSIGPNKVEQLRHVRFLRQYPGGVEGLMRRHAELLAPKFQAVHEVLSQELGENGEYATWKTPKGGYFVSLDTALPVASRVVQLAEDAGVSLTPAGATYPGGHDPHDRNIRLSPSRPPADEVRAAMRAVATCIKLASEEYRAQQPGSAQ</sequence>
<dbReference type="Gene3D" id="3.40.640.10">
    <property type="entry name" value="Type I PLP-dependent aspartate aminotransferase-like (Major domain)"/>
    <property type="match status" value="1"/>
</dbReference>
<organism evidence="2 3">
    <name type="scientific">Deinococcus irradiatisoli</name>
    <dbReference type="NCBI Taxonomy" id="2202254"/>
    <lineage>
        <taxon>Bacteria</taxon>
        <taxon>Thermotogati</taxon>
        <taxon>Deinococcota</taxon>
        <taxon>Deinococci</taxon>
        <taxon>Deinococcales</taxon>
        <taxon>Deinococcaceae</taxon>
        <taxon>Deinococcus</taxon>
    </lineage>
</organism>
<dbReference type="AlphaFoldDB" id="A0A2Z3JI13"/>
<evidence type="ECO:0000256" key="1">
    <source>
        <dbReference type="SAM" id="MobiDB-lite"/>
    </source>
</evidence>
<dbReference type="Pfam" id="PF12897">
    <property type="entry name" value="Asp_aminotransf"/>
    <property type="match status" value="1"/>
</dbReference>
<evidence type="ECO:0000313" key="2">
    <source>
        <dbReference type="EMBL" id="AWN23646.1"/>
    </source>
</evidence>
<dbReference type="RefSeq" id="WP_109827374.1">
    <property type="nucleotide sequence ID" value="NZ_CP029494.1"/>
</dbReference>
<dbReference type="EMBL" id="CP029494">
    <property type="protein sequence ID" value="AWN23646.1"/>
    <property type="molecule type" value="Genomic_DNA"/>
</dbReference>
<dbReference type="GO" id="GO:0004177">
    <property type="term" value="F:aminopeptidase activity"/>
    <property type="evidence" value="ECO:0007669"/>
    <property type="project" value="UniProtKB-KW"/>
</dbReference>
<keyword evidence="2" id="KW-0031">Aminopeptidase</keyword>
<dbReference type="InterPro" id="IPR024551">
    <property type="entry name" value="AspAT_Ic"/>
</dbReference>
<proteinExistence type="predicted"/>